<dbReference type="AlphaFoldDB" id="A0A292YKE3"/>
<dbReference type="Gene3D" id="3.40.50.300">
    <property type="entry name" value="P-loop containing nucleotide triphosphate hydrolases"/>
    <property type="match status" value="1"/>
</dbReference>
<evidence type="ECO:0000256" key="9">
    <source>
        <dbReference type="ARBA" id="ARBA00022967"/>
    </source>
</evidence>
<dbReference type="OrthoDB" id="2035889at2"/>
<reference evidence="15" key="1">
    <citation type="submission" date="2017-07" db="EMBL/GenBank/DDBJ databases">
        <title>Draft genome sequence of Effusibacillus lacus strain skLN1.</title>
        <authorList>
            <person name="Watanabe M."/>
            <person name="Kojima H."/>
            <person name="Fukui M."/>
        </authorList>
    </citation>
    <scope>NUCLEOTIDE SEQUENCE [LARGE SCALE GENOMIC DNA]</scope>
    <source>
        <strain evidence="15">skLN1</strain>
    </source>
</reference>
<dbReference type="CDD" id="cd16914">
    <property type="entry name" value="EcfT"/>
    <property type="match status" value="1"/>
</dbReference>
<evidence type="ECO:0000256" key="5">
    <source>
        <dbReference type="ARBA" id="ARBA00022475"/>
    </source>
</evidence>
<dbReference type="InterPro" id="IPR003439">
    <property type="entry name" value="ABC_transporter-like_ATP-bd"/>
</dbReference>
<feature type="transmembrane region" description="Helical" evidence="12">
    <location>
        <begin position="362"/>
        <end position="382"/>
    </location>
</feature>
<dbReference type="PROSITE" id="PS50893">
    <property type="entry name" value="ABC_TRANSPORTER_2"/>
    <property type="match status" value="1"/>
</dbReference>
<dbReference type="RefSeq" id="WP_096180655.1">
    <property type="nucleotide sequence ID" value="NZ_BDUF01000011.1"/>
</dbReference>
<evidence type="ECO:0000256" key="11">
    <source>
        <dbReference type="ARBA" id="ARBA00023136"/>
    </source>
</evidence>
<keyword evidence="10 12" id="KW-1133">Transmembrane helix</keyword>
<keyword evidence="7" id="KW-0547">Nucleotide-binding</keyword>
<dbReference type="InterPro" id="IPR003593">
    <property type="entry name" value="AAA+_ATPase"/>
</dbReference>
<keyword evidence="5" id="KW-1003">Cell membrane</keyword>
<dbReference type="InterPro" id="IPR050095">
    <property type="entry name" value="ECF_ABC_transporter_ATP-bd"/>
</dbReference>
<dbReference type="InterPro" id="IPR017871">
    <property type="entry name" value="ABC_transporter-like_CS"/>
</dbReference>
<evidence type="ECO:0000313" key="15">
    <source>
        <dbReference type="Proteomes" id="UP000217785"/>
    </source>
</evidence>
<proteinExistence type="inferred from homology"/>
<keyword evidence="8" id="KW-0067">ATP-binding</keyword>
<gene>
    <name evidence="14" type="ORF">EFBL_0569</name>
</gene>
<dbReference type="GO" id="GO:0015087">
    <property type="term" value="F:cobalt ion transmembrane transporter activity"/>
    <property type="evidence" value="ECO:0007669"/>
    <property type="project" value="UniProtKB-ARBA"/>
</dbReference>
<evidence type="ECO:0000256" key="4">
    <source>
        <dbReference type="ARBA" id="ARBA00022448"/>
    </source>
</evidence>
<evidence type="ECO:0000256" key="7">
    <source>
        <dbReference type="ARBA" id="ARBA00022741"/>
    </source>
</evidence>
<dbReference type="FunFam" id="3.40.50.300:FF:000224">
    <property type="entry name" value="Energy-coupling factor transporter ATP-binding protein EcfA"/>
    <property type="match status" value="1"/>
</dbReference>
<evidence type="ECO:0000256" key="1">
    <source>
        <dbReference type="ARBA" id="ARBA00004141"/>
    </source>
</evidence>
<dbReference type="CDD" id="cd03225">
    <property type="entry name" value="ABC_cobalt_CbiO_domain1"/>
    <property type="match status" value="1"/>
</dbReference>
<comment type="subcellular location">
    <subcellularLocation>
        <location evidence="2">Cell membrane</location>
        <topology evidence="2">Peripheral membrane protein</topology>
    </subcellularLocation>
    <subcellularLocation>
        <location evidence="1">Membrane</location>
        <topology evidence="1">Multi-pass membrane protein</topology>
    </subcellularLocation>
</comment>
<feature type="transmembrane region" description="Helical" evidence="12">
    <location>
        <begin position="402"/>
        <end position="420"/>
    </location>
</feature>
<evidence type="ECO:0000256" key="2">
    <source>
        <dbReference type="ARBA" id="ARBA00004202"/>
    </source>
</evidence>
<protein>
    <recommendedName>
        <fullName evidence="13">ABC transporter domain-containing protein</fullName>
    </recommendedName>
</protein>
<feature type="transmembrane region" description="Helical" evidence="12">
    <location>
        <begin position="320"/>
        <end position="350"/>
    </location>
</feature>
<keyword evidence="6 12" id="KW-0812">Transmembrane</keyword>
<keyword evidence="11 12" id="KW-0472">Membrane</keyword>
<evidence type="ECO:0000256" key="3">
    <source>
        <dbReference type="ARBA" id="ARBA00005417"/>
    </source>
</evidence>
<comment type="similarity">
    <text evidence="3">Belongs to the ABC transporter superfamily.</text>
</comment>
<feature type="domain" description="ABC transporter" evidence="13">
    <location>
        <begin position="3"/>
        <end position="228"/>
    </location>
</feature>
<dbReference type="Proteomes" id="UP000217785">
    <property type="component" value="Unassembled WGS sequence"/>
</dbReference>
<keyword evidence="4" id="KW-0813">Transport</keyword>
<dbReference type="GO" id="GO:0042626">
    <property type="term" value="F:ATPase-coupled transmembrane transporter activity"/>
    <property type="evidence" value="ECO:0007669"/>
    <property type="project" value="TreeGrafter"/>
</dbReference>
<keyword evidence="15" id="KW-1185">Reference proteome</keyword>
<dbReference type="GO" id="GO:0016887">
    <property type="term" value="F:ATP hydrolysis activity"/>
    <property type="evidence" value="ECO:0007669"/>
    <property type="project" value="InterPro"/>
</dbReference>
<evidence type="ECO:0000256" key="8">
    <source>
        <dbReference type="ARBA" id="ARBA00022840"/>
    </source>
</evidence>
<comment type="caution">
    <text evidence="14">The sequence shown here is derived from an EMBL/GenBank/DDBJ whole genome shotgun (WGS) entry which is preliminary data.</text>
</comment>
<dbReference type="SMART" id="SM00382">
    <property type="entry name" value="AAA"/>
    <property type="match status" value="1"/>
</dbReference>
<dbReference type="InterPro" id="IPR003339">
    <property type="entry name" value="ABC/ECF_trnsptr_transmembrane"/>
</dbReference>
<name>A0A292YKE3_9BACL</name>
<dbReference type="PANTHER" id="PTHR43553">
    <property type="entry name" value="HEAVY METAL TRANSPORTER"/>
    <property type="match status" value="1"/>
</dbReference>
<dbReference type="EMBL" id="BDUF01000011">
    <property type="protein sequence ID" value="GAX88955.1"/>
    <property type="molecule type" value="Genomic_DNA"/>
</dbReference>
<evidence type="ECO:0000256" key="10">
    <source>
        <dbReference type="ARBA" id="ARBA00022989"/>
    </source>
</evidence>
<dbReference type="SUPFAM" id="SSF52540">
    <property type="entry name" value="P-loop containing nucleoside triphosphate hydrolases"/>
    <property type="match status" value="1"/>
</dbReference>
<dbReference type="InterPro" id="IPR027417">
    <property type="entry name" value="P-loop_NTPase"/>
</dbReference>
<dbReference type="GO" id="GO:0005524">
    <property type="term" value="F:ATP binding"/>
    <property type="evidence" value="ECO:0007669"/>
    <property type="project" value="UniProtKB-KW"/>
</dbReference>
<sequence>MRMQLRDVSFQYGRETALEGIDLDVSPGAFTVLCGRTGSGKSTLLQLLSGLETPSSGEVIFEGGSCNQVGIVFQIPENQLFAATVREELELGLQMHKVPKRERPSLIKQALNQVGLEPDEFLERSPYLLSGGEKRRVAIAAALVLKPKALVLDEPTAGLDPSASRDLLDILYQLKRDGITIVIATHELDAFFPLADRIVLLKEGRIVYNGIPSQLAEHPFFMEEAGLEFPSIVRISYLLRMRGKDMGAPTTVEEFLASLEKSDESRMGTNEQQVPTGSLAVTTVPATPVGVVQNDSQSLWNPHPRQGKSLLHRLDPRAKWAAMVGLSVACLQLTALWGIATAFLLAIALLMIAQINWRRAGTFLRSLSVMYIFLFLISAISFGNPDLWIGPVGISYQGATNGAIGVARFLLVVLLGLVFTETTSGAPLREGFEWGIRPLRKLGVPTRDLSLAVSVALQFVPWILEKMGQLHKALLAKGNRKPGSRKLSPIYLPKLAVPLLISILRMGDDLATAIDSRGYNRTAERTPWYQLRWTKQDTAALAVVSGVCVLLLWWG</sequence>
<dbReference type="GO" id="GO:0043190">
    <property type="term" value="C:ATP-binding cassette (ABC) transporter complex"/>
    <property type="evidence" value="ECO:0007669"/>
    <property type="project" value="TreeGrafter"/>
</dbReference>
<dbReference type="Pfam" id="PF00005">
    <property type="entry name" value="ABC_tran"/>
    <property type="match status" value="1"/>
</dbReference>
<evidence type="ECO:0000313" key="14">
    <source>
        <dbReference type="EMBL" id="GAX88955.1"/>
    </source>
</evidence>
<accession>A0A292YKE3</accession>
<keyword evidence="9" id="KW-1278">Translocase</keyword>
<dbReference type="InterPro" id="IPR015856">
    <property type="entry name" value="ABC_transpr_CbiO/EcfA_su"/>
</dbReference>
<evidence type="ECO:0000259" key="13">
    <source>
        <dbReference type="PROSITE" id="PS50893"/>
    </source>
</evidence>
<dbReference type="Pfam" id="PF02361">
    <property type="entry name" value="CbiQ"/>
    <property type="match status" value="1"/>
</dbReference>
<organism evidence="14 15">
    <name type="scientific">Effusibacillus lacus</name>
    <dbReference type="NCBI Taxonomy" id="1348429"/>
    <lineage>
        <taxon>Bacteria</taxon>
        <taxon>Bacillati</taxon>
        <taxon>Bacillota</taxon>
        <taxon>Bacilli</taxon>
        <taxon>Bacillales</taxon>
        <taxon>Alicyclobacillaceae</taxon>
        <taxon>Effusibacillus</taxon>
    </lineage>
</organism>
<dbReference type="PROSITE" id="PS00211">
    <property type="entry name" value="ABC_TRANSPORTER_1"/>
    <property type="match status" value="1"/>
</dbReference>
<evidence type="ECO:0000256" key="6">
    <source>
        <dbReference type="ARBA" id="ARBA00022692"/>
    </source>
</evidence>
<evidence type="ECO:0000256" key="12">
    <source>
        <dbReference type="SAM" id="Phobius"/>
    </source>
</evidence>